<dbReference type="InterPro" id="IPR007219">
    <property type="entry name" value="XnlR_reg_dom"/>
</dbReference>
<evidence type="ECO:0000256" key="4">
    <source>
        <dbReference type="SAM" id="Phobius"/>
    </source>
</evidence>
<feature type="region of interest" description="Disordered" evidence="3">
    <location>
        <begin position="81"/>
        <end position="127"/>
    </location>
</feature>
<evidence type="ECO:0000313" key="6">
    <source>
        <dbReference type="EMBL" id="SPO02605.1"/>
    </source>
</evidence>
<dbReference type="GO" id="GO:0003677">
    <property type="term" value="F:DNA binding"/>
    <property type="evidence" value="ECO:0007669"/>
    <property type="project" value="InterPro"/>
</dbReference>
<sequence>MNKEMGGRNNNVDVPDTGIKRVIRCDKESPCSNCRTTRRLCSSSAPVQKPRESRQRVLISTQYERKIDQIEERLAGIENLLRPSHSPTAAAAGGSRSGEPSPVSRHGRTNTGSPALTPSASVTTDTRSVIYDNEDIESPFEGDSSLTAHTAFASEFLEYTVGHSSLRNIHPNMSSSLISLRQMISMRNSQKGTQEPRFAHQKPLPRGGLRELRMPPMDLVVAMLRETKETSPSTFRLGISFLSVEEFADYCRRVYFATKDFSPCLFIIVNAGLYYLFLEMLESDGGQAVKYLEYVNMCRDNLETGCANLSMFLSARRENIEALLLGANWAVEMGKPILAWQMTVTACNLCQTLGYHRAPTDKDIMGDTRESRPLLFWSVYQIDKALSLRLGRPSTMRDFDISLPDDVLESPLGPEWIRIFNSWIKVARIQGGIYEKLYSPAALTQPEPERMAAAWGLAEEVKILIAEASLAAVRYSQPGAVNYDNYESVRMVLKSDEVSLYSSLTLIYRALPPSPGSGGTFSSECIETAREAMQAHQYCIRMVADSEYMTRAYIHWTILYAPFIPFIVLFCHIIESQNIDEDLSRLSEFIASLEGSRGASKASEKLHRLCQVLYNVARLYLEAKQQAQPAVGSEIDTYLSTLGLMPADTSGNIPAAVGGMVDTSGLGTSHLGDWFWGNRQMMGLLEEDMDMMHWSGGQT</sequence>
<proteinExistence type="predicted"/>
<name>A0AAE8N0F2_9PEZI</name>
<feature type="domain" description="Xylanolytic transcriptional activator regulatory" evidence="5">
    <location>
        <begin position="339"/>
        <end position="410"/>
    </location>
</feature>
<dbReference type="PANTHER" id="PTHR46910:SF5">
    <property type="entry name" value="ZN(II)2CYS6 TRANSCRIPTION FACTOR (EUROFUNG)"/>
    <property type="match status" value="1"/>
</dbReference>
<evidence type="ECO:0000256" key="2">
    <source>
        <dbReference type="ARBA" id="ARBA00023242"/>
    </source>
</evidence>
<dbReference type="GO" id="GO:0006351">
    <property type="term" value="P:DNA-templated transcription"/>
    <property type="evidence" value="ECO:0007669"/>
    <property type="project" value="InterPro"/>
</dbReference>
<dbReference type="EMBL" id="ONZQ02000006">
    <property type="protein sequence ID" value="SPO02605.1"/>
    <property type="molecule type" value="Genomic_DNA"/>
</dbReference>
<dbReference type="InterPro" id="IPR001138">
    <property type="entry name" value="Zn2Cys6_DnaBD"/>
</dbReference>
<keyword evidence="2" id="KW-0539">Nucleus</keyword>
<keyword evidence="7" id="KW-1185">Reference proteome</keyword>
<gene>
    <name evidence="6" type="ORF">DNG_05278</name>
</gene>
<dbReference type="Pfam" id="PF04082">
    <property type="entry name" value="Fungal_trans"/>
    <property type="match status" value="1"/>
</dbReference>
<organism evidence="6 7">
    <name type="scientific">Cephalotrichum gorgonifer</name>
    <dbReference type="NCBI Taxonomy" id="2041049"/>
    <lineage>
        <taxon>Eukaryota</taxon>
        <taxon>Fungi</taxon>
        <taxon>Dikarya</taxon>
        <taxon>Ascomycota</taxon>
        <taxon>Pezizomycotina</taxon>
        <taxon>Sordariomycetes</taxon>
        <taxon>Hypocreomycetidae</taxon>
        <taxon>Microascales</taxon>
        <taxon>Microascaceae</taxon>
        <taxon>Cephalotrichum</taxon>
    </lineage>
</organism>
<dbReference type="InterPro" id="IPR036864">
    <property type="entry name" value="Zn2-C6_fun-type_DNA-bd_sf"/>
</dbReference>
<keyword evidence="1" id="KW-0479">Metal-binding</keyword>
<feature type="compositionally biased region" description="Polar residues" evidence="3">
    <location>
        <begin position="109"/>
        <end position="127"/>
    </location>
</feature>
<dbReference type="CDD" id="cd12148">
    <property type="entry name" value="fungal_TF_MHR"/>
    <property type="match status" value="1"/>
</dbReference>
<keyword evidence="4" id="KW-0812">Transmembrane</keyword>
<dbReference type="GO" id="GO:0000981">
    <property type="term" value="F:DNA-binding transcription factor activity, RNA polymerase II-specific"/>
    <property type="evidence" value="ECO:0007669"/>
    <property type="project" value="InterPro"/>
</dbReference>
<dbReference type="PANTHER" id="PTHR46910">
    <property type="entry name" value="TRANSCRIPTION FACTOR PDR1"/>
    <property type="match status" value="1"/>
</dbReference>
<keyword evidence="4" id="KW-1133">Transmembrane helix</keyword>
<reference evidence="6" key="1">
    <citation type="submission" date="2018-03" db="EMBL/GenBank/DDBJ databases">
        <authorList>
            <person name="Guldener U."/>
        </authorList>
    </citation>
    <scope>NUCLEOTIDE SEQUENCE</scope>
</reference>
<feature type="transmembrane region" description="Helical" evidence="4">
    <location>
        <begin position="553"/>
        <end position="574"/>
    </location>
</feature>
<dbReference type="Gene3D" id="4.10.240.10">
    <property type="entry name" value="Zn(2)-C6 fungal-type DNA-binding domain"/>
    <property type="match status" value="1"/>
</dbReference>
<dbReference type="CDD" id="cd00067">
    <property type="entry name" value="GAL4"/>
    <property type="match status" value="1"/>
</dbReference>
<evidence type="ECO:0000256" key="3">
    <source>
        <dbReference type="SAM" id="MobiDB-lite"/>
    </source>
</evidence>
<protein>
    <submittedName>
        <fullName evidence="6">Related to C6 transcription factor</fullName>
    </submittedName>
</protein>
<dbReference type="InterPro" id="IPR050987">
    <property type="entry name" value="AtrR-like"/>
</dbReference>
<comment type="caution">
    <text evidence="6">The sequence shown here is derived from an EMBL/GenBank/DDBJ whole genome shotgun (WGS) entry which is preliminary data.</text>
</comment>
<dbReference type="GO" id="GO:0008270">
    <property type="term" value="F:zinc ion binding"/>
    <property type="evidence" value="ECO:0007669"/>
    <property type="project" value="InterPro"/>
</dbReference>
<dbReference type="SMART" id="SM00906">
    <property type="entry name" value="Fungal_trans"/>
    <property type="match status" value="1"/>
</dbReference>
<evidence type="ECO:0000259" key="5">
    <source>
        <dbReference type="SMART" id="SM00906"/>
    </source>
</evidence>
<evidence type="ECO:0000313" key="7">
    <source>
        <dbReference type="Proteomes" id="UP001187682"/>
    </source>
</evidence>
<keyword evidence="4" id="KW-0472">Membrane</keyword>
<dbReference type="AlphaFoldDB" id="A0AAE8N0F2"/>
<evidence type="ECO:0000256" key="1">
    <source>
        <dbReference type="ARBA" id="ARBA00022723"/>
    </source>
</evidence>
<dbReference type="Proteomes" id="UP001187682">
    <property type="component" value="Unassembled WGS sequence"/>
</dbReference>
<accession>A0AAE8N0F2</accession>